<accession>A0A814NY57</accession>
<comment type="caution">
    <text evidence="2">The sequence shown here is derived from an EMBL/GenBank/DDBJ whole genome shotgun (WGS) entry which is preliminary data.</text>
</comment>
<dbReference type="OrthoDB" id="6611384at2759"/>
<gene>
    <name evidence="2" type="ORF">OXX778_LOCUS20935</name>
</gene>
<proteinExistence type="predicted"/>
<dbReference type="AlphaFoldDB" id="A0A814NY57"/>
<organism evidence="2 3">
    <name type="scientific">Brachionus calyciflorus</name>
    <dbReference type="NCBI Taxonomy" id="104777"/>
    <lineage>
        <taxon>Eukaryota</taxon>
        <taxon>Metazoa</taxon>
        <taxon>Spiralia</taxon>
        <taxon>Gnathifera</taxon>
        <taxon>Rotifera</taxon>
        <taxon>Eurotatoria</taxon>
        <taxon>Monogononta</taxon>
        <taxon>Pseudotrocha</taxon>
        <taxon>Ploima</taxon>
        <taxon>Brachionidae</taxon>
        <taxon>Brachionus</taxon>
    </lineage>
</organism>
<name>A0A814NY57_9BILA</name>
<reference evidence="2" key="1">
    <citation type="submission" date="2021-02" db="EMBL/GenBank/DDBJ databases">
        <authorList>
            <person name="Nowell W R."/>
        </authorList>
    </citation>
    <scope>NUCLEOTIDE SEQUENCE</scope>
    <source>
        <strain evidence="2">Ploen Becks lab</strain>
    </source>
</reference>
<sequence>MDQLYDRDGKIGGPGHVVEIDESKVGKRKYNVGRIIEGSWILGMIDLGTNENPNAEGEFILEICPGNSRDGETLLALINKHVAKGSTIITDCWKSYNGLENDGFEHLRVNHNYNFVDPILTLTLKQLNQI</sequence>
<dbReference type="EMBL" id="CAJNOC010007317">
    <property type="protein sequence ID" value="CAF1096510.1"/>
    <property type="molecule type" value="Genomic_DNA"/>
</dbReference>
<evidence type="ECO:0000259" key="1">
    <source>
        <dbReference type="SMART" id="SM01126"/>
    </source>
</evidence>
<dbReference type="PANTHER" id="PTHR47163:SF2">
    <property type="entry name" value="SI:DKEY-17M8.2"/>
    <property type="match status" value="1"/>
</dbReference>
<keyword evidence="3" id="KW-1185">Reference proteome</keyword>
<dbReference type="InterPro" id="IPR053164">
    <property type="entry name" value="IS1016-like_transposase"/>
</dbReference>
<dbReference type="SMART" id="SM01126">
    <property type="entry name" value="DDE_Tnp_IS1595"/>
    <property type="match status" value="1"/>
</dbReference>
<evidence type="ECO:0000313" key="2">
    <source>
        <dbReference type="EMBL" id="CAF1096510.1"/>
    </source>
</evidence>
<dbReference type="Pfam" id="PF12762">
    <property type="entry name" value="DDE_Tnp_IS1595"/>
    <property type="match status" value="1"/>
</dbReference>
<dbReference type="PANTHER" id="PTHR47163">
    <property type="entry name" value="DDE_TNP_IS1595 DOMAIN-CONTAINING PROTEIN"/>
    <property type="match status" value="1"/>
</dbReference>
<evidence type="ECO:0000313" key="3">
    <source>
        <dbReference type="Proteomes" id="UP000663879"/>
    </source>
</evidence>
<dbReference type="InterPro" id="IPR024445">
    <property type="entry name" value="Tnp_ISXO2-like"/>
</dbReference>
<protein>
    <recommendedName>
        <fullName evidence="1">ISXO2-like transposase domain-containing protein</fullName>
    </recommendedName>
</protein>
<dbReference type="Proteomes" id="UP000663879">
    <property type="component" value="Unassembled WGS sequence"/>
</dbReference>
<feature type="domain" description="ISXO2-like transposase" evidence="1">
    <location>
        <begin position="10"/>
        <end position="128"/>
    </location>
</feature>